<evidence type="ECO:0000256" key="2">
    <source>
        <dbReference type="ARBA" id="ARBA00023015"/>
    </source>
</evidence>
<dbReference type="SUPFAM" id="SSF46689">
    <property type="entry name" value="Homeodomain-like"/>
    <property type="match status" value="1"/>
</dbReference>
<sequence length="203" mass="22328">MTDVKQQAEAVADVRRDQMLAAAARLIAERGFSDTRIADVAARVGASPALVIYYFGTKDSLLTEALRWSERSFYAAVEEMLQETTALRARIENLVDACLPASQDVPDDWGLWFDLWAQAFRHPEVKKDRAQLDDQWRALIARVVEAGEAAGEIEAPDVEGFTVMWAALLDGLVVQVALDDPVVDRGMAKRVALAVAVKELGLS</sequence>
<dbReference type="PANTHER" id="PTHR30055:SF200">
    <property type="entry name" value="HTH-TYPE TRANSCRIPTIONAL REPRESSOR BDCR"/>
    <property type="match status" value="1"/>
</dbReference>
<dbReference type="Pfam" id="PF13977">
    <property type="entry name" value="TetR_C_6"/>
    <property type="match status" value="1"/>
</dbReference>
<dbReference type="PANTHER" id="PTHR30055">
    <property type="entry name" value="HTH-TYPE TRANSCRIPTIONAL REGULATOR RUTR"/>
    <property type="match status" value="1"/>
</dbReference>
<dbReference type="Pfam" id="PF00440">
    <property type="entry name" value="TetR_N"/>
    <property type="match status" value="1"/>
</dbReference>
<name>A0A4Q4ZIF2_9ACTN</name>
<keyword evidence="2" id="KW-0805">Transcription regulation</keyword>
<organism evidence="7 8">
    <name type="scientific">Nocardioides guangzhouensis</name>
    <dbReference type="NCBI Taxonomy" id="2497878"/>
    <lineage>
        <taxon>Bacteria</taxon>
        <taxon>Bacillati</taxon>
        <taxon>Actinomycetota</taxon>
        <taxon>Actinomycetes</taxon>
        <taxon>Propionibacteriales</taxon>
        <taxon>Nocardioidaceae</taxon>
        <taxon>Nocardioides</taxon>
    </lineage>
</organism>
<evidence type="ECO:0000256" key="1">
    <source>
        <dbReference type="ARBA" id="ARBA00022491"/>
    </source>
</evidence>
<comment type="caution">
    <text evidence="7">The sequence shown here is derived from an EMBL/GenBank/DDBJ whole genome shotgun (WGS) entry which is preliminary data.</text>
</comment>
<evidence type="ECO:0000256" key="4">
    <source>
        <dbReference type="ARBA" id="ARBA00023163"/>
    </source>
</evidence>
<evidence type="ECO:0000256" key="3">
    <source>
        <dbReference type="ARBA" id="ARBA00023125"/>
    </source>
</evidence>
<dbReference type="SUPFAM" id="SSF48498">
    <property type="entry name" value="Tetracyclin repressor-like, C-terminal domain"/>
    <property type="match status" value="1"/>
</dbReference>
<evidence type="ECO:0000256" key="5">
    <source>
        <dbReference type="PROSITE-ProRule" id="PRU00335"/>
    </source>
</evidence>
<dbReference type="RefSeq" id="WP_134714409.1">
    <property type="nucleotide sequence ID" value="NZ_SDKM01000004.1"/>
</dbReference>
<evidence type="ECO:0000259" key="6">
    <source>
        <dbReference type="PROSITE" id="PS50977"/>
    </source>
</evidence>
<proteinExistence type="predicted"/>
<dbReference type="InterPro" id="IPR001647">
    <property type="entry name" value="HTH_TetR"/>
</dbReference>
<dbReference type="AlphaFoldDB" id="A0A4Q4ZIF2"/>
<dbReference type="InterPro" id="IPR036271">
    <property type="entry name" value="Tet_transcr_reg_TetR-rel_C_sf"/>
</dbReference>
<dbReference type="Proteomes" id="UP000295198">
    <property type="component" value="Unassembled WGS sequence"/>
</dbReference>
<dbReference type="Gene3D" id="1.10.357.10">
    <property type="entry name" value="Tetracycline Repressor, domain 2"/>
    <property type="match status" value="1"/>
</dbReference>
<dbReference type="GO" id="GO:0003700">
    <property type="term" value="F:DNA-binding transcription factor activity"/>
    <property type="evidence" value="ECO:0007669"/>
    <property type="project" value="TreeGrafter"/>
</dbReference>
<accession>A0A4Q4ZIF2</accession>
<keyword evidence="3 5" id="KW-0238">DNA-binding</keyword>
<gene>
    <name evidence="7" type="ORF">EKO23_04220</name>
</gene>
<evidence type="ECO:0000313" key="7">
    <source>
        <dbReference type="EMBL" id="RYP88057.1"/>
    </source>
</evidence>
<keyword evidence="4" id="KW-0804">Transcription</keyword>
<protein>
    <submittedName>
        <fullName evidence="7">TetR family transcriptional regulator</fullName>
    </submittedName>
</protein>
<keyword evidence="1" id="KW-0678">Repressor</keyword>
<keyword evidence="8" id="KW-1185">Reference proteome</keyword>
<dbReference type="OrthoDB" id="3288227at2"/>
<dbReference type="PRINTS" id="PR00455">
    <property type="entry name" value="HTHTETR"/>
</dbReference>
<feature type="domain" description="HTH tetR-type" evidence="6">
    <location>
        <begin position="13"/>
        <end position="73"/>
    </location>
</feature>
<evidence type="ECO:0000313" key="8">
    <source>
        <dbReference type="Proteomes" id="UP000295198"/>
    </source>
</evidence>
<dbReference type="PROSITE" id="PS50977">
    <property type="entry name" value="HTH_TETR_2"/>
    <property type="match status" value="1"/>
</dbReference>
<dbReference type="GO" id="GO:0000976">
    <property type="term" value="F:transcription cis-regulatory region binding"/>
    <property type="evidence" value="ECO:0007669"/>
    <property type="project" value="TreeGrafter"/>
</dbReference>
<dbReference type="InterPro" id="IPR050109">
    <property type="entry name" value="HTH-type_TetR-like_transc_reg"/>
</dbReference>
<dbReference type="EMBL" id="SDKM01000004">
    <property type="protein sequence ID" value="RYP88057.1"/>
    <property type="molecule type" value="Genomic_DNA"/>
</dbReference>
<reference evidence="7 8" key="1">
    <citation type="submission" date="2019-01" db="EMBL/GenBank/DDBJ databases">
        <title>Nocardioides guangzhouensis sp. nov., an actinobacterium isolated from soil.</title>
        <authorList>
            <person name="Fu Y."/>
            <person name="Cai Y."/>
            <person name="Lin Z."/>
            <person name="Chen P."/>
        </authorList>
    </citation>
    <scope>NUCLEOTIDE SEQUENCE [LARGE SCALE GENOMIC DNA]</scope>
    <source>
        <strain evidence="7 8">130</strain>
    </source>
</reference>
<feature type="DNA-binding region" description="H-T-H motif" evidence="5">
    <location>
        <begin position="36"/>
        <end position="55"/>
    </location>
</feature>
<dbReference type="InterPro" id="IPR039538">
    <property type="entry name" value="BetI_C"/>
</dbReference>
<dbReference type="InterPro" id="IPR009057">
    <property type="entry name" value="Homeodomain-like_sf"/>
</dbReference>